<dbReference type="AlphaFoldDB" id="A0A9J6GV17"/>
<organism evidence="1 2">
    <name type="scientific">Haemaphysalis longicornis</name>
    <name type="common">Bush tick</name>
    <dbReference type="NCBI Taxonomy" id="44386"/>
    <lineage>
        <taxon>Eukaryota</taxon>
        <taxon>Metazoa</taxon>
        <taxon>Ecdysozoa</taxon>
        <taxon>Arthropoda</taxon>
        <taxon>Chelicerata</taxon>
        <taxon>Arachnida</taxon>
        <taxon>Acari</taxon>
        <taxon>Parasitiformes</taxon>
        <taxon>Ixodida</taxon>
        <taxon>Ixodoidea</taxon>
        <taxon>Ixodidae</taxon>
        <taxon>Haemaphysalinae</taxon>
        <taxon>Haemaphysalis</taxon>
    </lineage>
</organism>
<proteinExistence type="predicted"/>
<gene>
    <name evidence="1" type="ORF">HPB48_008537</name>
</gene>
<dbReference type="VEuPathDB" id="VectorBase:HLOH_052817"/>
<dbReference type="EMBL" id="JABSTR010000009">
    <property type="protein sequence ID" value="KAH9378721.1"/>
    <property type="molecule type" value="Genomic_DNA"/>
</dbReference>
<reference evidence="1 2" key="1">
    <citation type="journal article" date="2020" name="Cell">
        <title>Large-Scale Comparative Analyses of Tick Genomes Elucidate Their Genetic Diversity and Vector Capacities.</title>
        <authorList>
            <consortium name="Tick Genome and Microbiome Consortium (TIGMIC)"/>
            <person name="Jia N."/>
            <person name="Wang J."/>
            <person name="Shi W."/>
            <person name="Du L."/>
            <person name="Sun Y."/>
            <person name="Zhan W."/>
            <person name="Jiang J.F."/>
            <person name="Wang Q."/>
            <person name="Zhang B."/>
            <person name="Ji P."/>
            <person name="Bell-Sakyi L."/>
            <person name="Cui X.M."/>
            <person name="Yuan T.T."/>
            <person name="Jiang B.G."/>
            <person name="Yang W.F."/>
            <person name="Lam T.T."/>
            <person name="Chang Q.C."/>
            <person name="Ding S.J."/>
            <person name="Wang X.J."/>
            <person name="Zhu J.G."/>
            <person name="Ruan X.D."/>
            <person name="Zhao L."/>
            <person name="Wei J.T."/>
            <person name="Ye R.Z."/>
            <person name="Que T.C."/>
            <person name="Du C.H."/>
            <person name="Zhou Y.H."/>
            <person name="Cheng J.X."/>
            <person name="Dai P.F."/>
            <person name="Guo W.B."/>
            <person name="Han X.H."/>
            <person name="Huang E.J."/>
            <person name="Li L.F."/>
            <person name="Wei W."/>
            <person name="Gao Y.C."/>
            <person name="Liu J.Z."/>
            <person name="Shao H.Z."/>
            <person name="Wang X."/>
            <person name="Wang C.C."/>
            <person name="Yang T.C."/>
            <person name="Huo Q.B."/>
            <person name="Li W."/>
            <person name="Chen H.Y."/>
            <person name="Chen S.E."/>
            <person name="Zhou L.G."/>
            <person name="Ni X.B."/>
            <person name="Tian J.H."/>
            <person name="Sheng Y."/>
            <person name="Liu T."/>
            <person name="Pan Y.S."/>
            <person name="Xia L.Y."/>
            <person name="Li J."/>
            <person name="Zhao F."/>
            <person name="Cao W.C."/>
        </authorList>
    </citation>
    <scope>NUCLEOTIDE SEQUENCE [LARGE SCALE GENOMIC DNA]</scope>
    <source>
        <strain evidence="1">HaeL-2018</strain>
    </source>
</reference>
<keyword evidence="2" id="KW-1185">Reference proteome</keyword>
<dbReference type="Proteomes" id="UP000821853">
    <property type="component" value="Unassembled WGS sequence"/>
</dbReference>
<name>A0A9J6GV17_HAELO</name>
<comment type="caution">
    <text evidence="1">The sequence shown here is derived from an EMBL/GenBank/DDBJ whole genome shotgun (WGS) entry which is preliminary data.</text>
</comment>
<evidence type="ECO:0000313" key="2">
    <source>
        <dbReference type="Proteomes" id="UP000821853"/>
    </source>
</evidence>
<accession>A0A9J6GV17</accession>
<protein>
    <submittedName>
        <fullName evidence="1">Uncharacterized protein</fullName>
    </submittedName>
</protein>
<sequence length="546" mass="60409">MESQDVEKLYESVLDHYALVRGSNVTDQLLDEDGANILNKTAQGTGQVRMNMTDLSNHTSVNEDQWRRLLVAYSRTEYRAVDADRGSLALLAHMSQAGRDRLARRRVLAWHALLYLLGPKEPILRAVSGTIHAGASGGSMREVRVDRQHLASEFFSPSQRIIITIPIFATESLTIFKNGKARQGRRFSFLRQRSYRALYKQTNPVAPKPKVCSIKPENLFVQCEDGSDAVTAVDIANVTRFLAEIQNAVAFVFANSSNREEPSLLVNVTTSGGATTDMLLLPGLPGHHADSKRQAGVSHNDEDQVRIQSTSNFIIVSTPSEDRAGNYEKIVTLTVQGKQYATSTHLAAPANTTTGVIFNVPETDKAEQVFDSVCRYYPDLQMLDARRLNSSNIVKILFNGTRVPFWVRYRAATYRCKPFRRKTEACTACWQPGHRQDVCPSTQIAPRCHKCGLSSAPDGHRCTPKCILCDGPHLTGSAECPSLLPTSPAAAYVRTGGQLQGSIRHQGGLSASPEQAPLQYCWYAQRHESRRCQETSPGELHTLVAQ</sequence>
<evidence type="ECO:0000313" key="1">
    <source>
        <dbReference type="EMBL" id="KAH9378721.1"/>
    </source>
</evidence>